<dbReference type="RefSeq" id="WP_233717104.1">
    <property type="nucleotide sequence ID" value="NZ_JAJUWU010000001.1"/>
</dbReference>
<dbReference type="InterPro" id="IPR001387">
    <property type="entry name" value="Cro/C1-type_HTH"/>
</dbReference>
<dbReference type="InterPro" id="IPR010982">
    <property type="entry name" value="Lambda_DNA-bd_dom_sf"/>
</dbReference>
<gene>
    <name evidence="2" type="ORF">LZD57_00220</name>
</gene>
<dbReference type="AlphaFoldDB" id="A0A9X1NVE3"/>
<reference evidence="2" key="1">
    <citation type="submission" date="2022-01" db="EMBL/GenBank/DDBJ databases">
        <title>Jiella avicenniae sp. nov., a novel endophytic bacterium isolated from bark of Avicennia marina.</title>
        <authorList>
            <person name="Tuo L."/>
        </authorList>
    </citation>
    <scope>NUCLEOTIDE SEQUENCE</scope>
    <source>
        <strain evidence="2">CBK1P-4</strain>
    </source>
</reference>
<evidence type="ECO:0000313" key="3">
    <source>
        <dbReference type="Proteomes" id="UP001139035"/>
    </source>
</evidence>
<feature type="domain" description="HTH cro/C1-type" evidence="1">
    <location>
        <begin position="8"/>
        <end position="60"/>
    </location>
</feature>
<dbReference type="SUPFAM" id="SSF47413">
    <property type="entry name" value="lambda repressor-like DNA-binding domains"/>
    <property type="match status" value="1"/>
</dbReference>
<dbReference type="PROSITE" id="PS50943">
    <property type="entry name" value="HTH_CROC1"/>
    <property type="match status" value="1"/>
</dbReference>
<evidence type="ECO:0000313" key="2">
    <source>
        <dbReference type="EMBL" id="MCE7026400.1"/>
    </source>
</evidence>
<dbReference type="Proteomes" id="UP001139035">
    <property type="component" value="Unassembled WGS sequence"/>
</dbReference>
<keyword evidence="3" id="KW-1185">Reference proteome</keyword>
<accession>A0A9X1NVE3</accession>
<dbReference type="EMBL" id="JAJUWU010000001">
    <property type="protein sequence ID" value="MCE7026400.1"/>
    <property type="molecule type" value="Genomic_DNA"/>
</dbReference>
<dbReference type="Gene3D" id="1.10.260.40">
    <property type="entry name" value="lambda repressor-like DNA-binding domains"/>
    <property type="match status" value="1"/>
</dbReference>
<proteinExistence type="predicted"/>
<sequence length="79" mass="8992">MRTKSSPIAEHREKHRLTLEAFGRLFGVHKTTVRRWELDRAPADRVIEIERLTGLSRQVLRPDIFGEAAAPVSSERTAA</sequence>
<dbReference type="InterPro" id="IPR031856">
    <property type="entry name" value="YdaS_toxin-like"/>
</dbReference>
<comment type="caution">
    <text evidence="2">The sequence shown here is derived from an EMBL/GenBank/DDBJ whole genome shotgun (WGS) entry which is preliminary data.</text>
</comment>
<evidence type="ECO:0000259" key="1">
    <source>
        <dbReference type="PROSITE" id="PS50943"/>
    </source>
</evidence>
<protein>
    <submittedName>
        <fullName evidence="2">Helix-turn-helix domain-containing protein</fullName>
    </submittedName>
</protein>
<dbReference type="GO" id="GO:0003677">
    <property type="term" value="F:DNA binding"/>
    <property type="evidence" value="ECO:0007669"/>
    <property type="project" value="InterPro"/>
</dbReference>
<name>A0A9X1NVE3_9HYPH</name>
<organism evidence="2 3">
    <name type="scientific">Jiella avicenniae</name>
    <dbReference type="NCBI Taxonomy" id="2907202"/>
    <lineage>
        <taxon>Bacteria</taxon>
        <taxon>Pseudomonadati</taxon>
        <taxon>Pseudomonadota</taxon>
        <taxon>Alphaproteobacteria</taxon>
        <taxon>Hyphomicrobiales</taxon>
        <taxon>Aurantimonadaceae</taxon>
        <taxon>Jiella</taxon>
    </lineage>
</organism>
<dbReference type="Pfam" id="PF15943">
    <property type="entry name" value="YdaS_toxin"/>
    <property type="match status" value="1"/>
</dbReference>
<dbReference type="CDD" id="cd00093">
    <property type="entry name" value="HTH_XRE"/>
    <property type="match status" value="1"/>
</dbReference>